<dbReference type="EMBL" id="JAAXPG010000008">
    <property type="protein sequence ID" value="NKY98110.1"/>
    <property type="molecule type" value="Genomic_DNA"/>
</dbReference>
<dbReference type="Gene3D" id="3.40.630.30">
    <property type="match status" value="1"/>
</dbReference>
<dbReference type="RefSeq" id="WP_061078925.1">
    <property type="nucleotide sequence ID" value="NZ_JAAXPG010000008.1"/>
</dbReference>
<accession>A0A7X6RPR2</accession>
<dbReference type="PANTHER" id="PTHR43420">
    <property type="entry name" value="ACETYLTRANSFERASE"/>
    <property type="match status" value="1"/>
</dbReference>
<protein>
    <submittedName>
        <fullName evidence="4">GNAT family N-acetyltransferase</fullName>
    </submittedName>
</protein>
<dbReference type="InterPro" id="IPR016181">
    <property type="entry name" value="Acyl_CoA_acyltransferase"/>
</dbReference>
<dbReference type="PROSITE" id="PS51186">
    <property type="entry name" value="GNAT"/>
    <property type="match status" value="1"/>
</dbReference>
<evidence type="ECO:0000313" key="4">
    <source>
        <dbReference type="EMBL" id="NKY98110.1"/>
    </source>
</evidence>
<dbReference type="GO" id="GO:0016747">
    <property type="term" value="F:acyltransferase activity, transferring groups other than amino-acyl groups"/>
    <property type="evidence" value="ECO:0007669"/>
    <property type="project" value="InterPro"/>
</dbReference>
<keyword evidence="5" id="KW-1185">Reference proteome</keyword>
<keyword evidence="1 4" id="KW-0808">Transferase</keyword>
<dbReference type="SUPFAM" id="SSF55729">
    <property type="entry name" value="Acyl-CoA N-acyltransferases (Nat)"/>
    <property type="match status" value="1"/>
</dbReference>
<dbReference type="AlphaFoldDB" id="A0A7X6RPR2"/>
<sequence>MHEWARRVTRDWPPFEVEERGGWRFGFAEGITKRANCALVLDPDAQVAEVTAYYTGRGLRPCVQVWPGEEEVDRRLAEHGYAVVEPSLVLARDLGGRPEAPGTSSVSTSPGPGWPAPEVARILGRVDAAYGVAERGLGRGAAVLDGESVAVCAMFTDPAARGRGVAAGLLADLLRWGYDRGARRAYLCVVADNAAALRLYGRAGFAEVSRYHSRVWEGAHEGGGS</sequence>
<dbReference type="CDD" id="cd04301">
    <property type="entry name" value="NAT_SF"/>
    <property type="match status" value="1"/>
</dbReference>
<dbReference type="InterPro" id="IPR050680">
    <property type="entry name" value="YpeA/RimI_acetyltransf"/>
</dbReference>
<dbReference type="InterPro" id="IPR056935">
    <property type="entry name" value="Rv0428c-like_C"/>
</dbReference>
<reference evidence="4 5" key="1">
    <citation type="submission" date="2020-04" db="EMBL/GenBank/DDBJ databases">
        <title>MicrobeNet Type strains.</title>
        <authorList>
            <person name="Nicholson A.C."/>
        </authorList>
    </citation>
    <scope>NUCLEOTIDE SEQUENCE [LARGE SCALE GENOMIC DNA]</scope>
    <source>
        <strain evidence="4 5">ATCC 23612</strain>
    </source>
</reference>
<evidence type="ECO:0000256" key="1">
    <source>
        <dbReference type="ARBA" id="ARBA00022679"/>
    </source>
</evidence>
<dbReference type="Pfam" id="PF24553">
    <property type="entry name" value="Rv0428c_C"/>
    <property type="match status" value="1"/>
</dbReference>
<evidence type="ECO:0000313" key="5">
    <source>
        <dbReference type="Proteomes" id="UP000553209"/>
    </source>
</evidence>
<evidence type="ECO:0000259" key="3">
    <source>
        <dbReference type="PROSITE" id="PS51186"/>
    </source>
</evidence>
<comment type="caution">
    <text evidence="4">The sequence shown here is derived from an EMBL/GenBank/DDBJ whole genome shotgun (WGS) entry which is preliminary data.</text>
</comment>
<organism evidence="4 5">
    <name type="scientific">Nocardiopsis alborubida</name>
    <dbReference type="NCBI Taxonomy" id="146802"/>
    <lineage>
        <taxon>Bacteria</taxon>
        <taxon>Bacillati</taxon>
        <taxon>Actinomycetota</taxon>
        <taxon>Actinomycetes</taxon>
        <taxon>Streptosporangiales</taxon>
        <taxon>Nocardiopsidaceae</taxon>
        <taxon>Nocardiopsis</taxon>
    </lineage>
</organism>
<name>A0A7X6RPR2_9ACTN</name>
<keyword evidence="2" id="KW-0012">Acyltransferase</keyword>
<evidence type="ECO:0000256" key="2">
    <source>
        <dbReference type="ARBA" id="ARBA00023315"/>
    </source>
</evidence>
<proteinExistence type="predicted"/>
<feature type="domain" description="N-acetyltransferase" evidence="3">
    <location>
        <begin position="89"/>
        <end position="225"/>
    </location>
</feature>
<dbReference type="Proteomes" id="UP000553209">
    <property type="component" value="Unassembled WGS sequence"/>
</dbReference>
<dbReference type="InterPro" id="IPR000182">
    <property type="entry name" value="GNAT_dom"/>
</dbReference>
<gene>
    <name evidence="4" type="ORF">HGB44_10660</name>
</gene>